<name>A0A3E4QYB7_9ACTN</name>
<proteinExistence type="predicted"/>
<organism evidence="1 2">
    <name type="scientific">Collinsella tanakaei</name>
    <dbReference type="NCBI Taxonomy" id="626935"/>
    <lineage>
        <taxon>Bacteria</taxon>
        <taxon>Bacillati</taxon>
        <taxon>Actinomycetota</taxon>
        <taxon>Coriobacteriia</taxon>
        <taxon>Coriobacteriales</taxon>
        <taxon>Coriobacteriaceae</taxon>
        <taxon>Collinsella</taxon>
    </lineage>
</organism>
<evidence type="ECO:0000313" key="2">
    <source>
        <dbReference type="Proteomes" id="UP000260943"/>
    </source>
</evidence>
<accession>A0A3E4QYB7</accession>
<reference evidence="1 2" key="1">
    <citation type="submission" date="2018-08" db="EMBL/GenBank/DDBJ databases">
        <title>A genome reference for cultivated species of the human gut microbiota.</title>
        <authorList>
            <person name="Zou Y."/>
            <person name="Xue W."/>
            <person name="Luo G."/>
        </authorList>
    </citation>
    <scope>NUCLEOTIDE SEQUENCE [LARGE SCALE GENOMIC DNA]</scope>
    <source>
        <strain evidence="1 2">TF08-14</strain>
    </source>
</reference>
<gene>
    <name evidence="1" type="ORF">DXC81_00560</name>
</gene>
<dbReference type="AlphaFoldDB" id="A0A3E4QYB7"/>
<dbReference type="Proteomes" id="UP000260943">
    <property type="component" value="Unassembled WGS sequence"/>
</dbReference>
<protein>
    <submittedName>
        <fullName evidence="1">Uncharacterized protein</fullName>
    </submittedName>
</protein>
<evidence type="ECO:0000313" key="1">
    <source>
        <dbReference type="EMBL" id="RGL12192.1"/>
    </source>
</evidence>
<comment type="caution">
    <text evidence="1">The sequence shown here is derived from an EMBL/GenBank/DDBJ whole genome shotgun (WGS) entry which is preliminary data.</text>
</comment>
<dbReference type="EMBL" id="QSRJ01000001">
    <property type="protein sequence ID" value="RGL12192.1"/>
    <property type="molecule type" value="Genomic_DNA"/>
</dbReference>
<sequence>MIHGQGGRHADLHGWFLLYVDDHAEKGQPGRQVADAGSRTPTTTRRGLCFHLWCPHCSTRGFTMLIAGA</sequence>